<gene>
    <name evidence="2" type="ORF">FR698_02875</name>
</gene>
<feature type="region of interest" description="Disordered" evidence="1">
    <location>
        <begin position="77"/>
        <end position="106"/>
    </location>
</feature>
<dbReference type="AlphaFoldDB" id="A0A5C7ENZ2"/>
<dbReference type="Proteomes" id="UP000321201">
    <property type="component" value="Unassembled WGS sequence"/>
</dbReference>
<proteinExistence type="predicted"/>
<evidence type="ECO:0000313" key="3">
    <source>
        <dbReference type="Proteomes" id="UP000321201"/>
    </source>
</evidence>
<dbReference type="RefSeq" id="WP_147798681.1">
    <property type="nucleotide sequence ID" value="NZ_VPFL01000003.1"/>
</dbReference>
<keyword evidence="3" id="KW-1185">Reference proteome</keyword>
<dbReference type="InParanoid" id="A0A5C7ENZ2"/>
<dbReference type="EMBL" id="VPFL01000003">
    <property type="protein sequence ID" value="TXF13037.1"/>
    <property type="molecule type" value="Genomic_DNA"/>
</dbReference>
<organism evidence="2 3">
    <name type="scientific">Pelomicrobium methylotrophicum</name>
    <dbReference type="NCBI Taxonomy" id="2602750"/>
    <lineage>
        <taxon>Bacteria</taxon>
        <taxon>Pseudomonadati</taxon>
        <taxon>Pseudomonadota</taxon>
        <taxon>Hydrogenophilia</taxon>
        <taxon>Hydrogenophilia incertae sedis</taxon>
        <taxon>Pelomicrobium</taxon>
    </lineage>
</organism>
<evidence type="ECO:0000256" key="1">
    <source>
        <dbReference type="SAM" id="MobiDB-lite"/>
    </source>
</evidence>
<sequence>MITALFGIGQLVALAAIIYGALLTLRNRPHFWERVGRALHRVEVFLHLFDQAVRLGELARRDPYTAARVAREQFFTEIGPNNPSAQAQVKPPTPRRTGVAGIGQAA</sequence>
<reference evidence="2 3" key="1">
    <citation type="submission" date="2019-08" db="EMBL/GenBank/DDBJ databases">
        <title>Pelomicrobium methylotrophicum gen. nov., sp. nov. a moderately thermophilic, facultatively anaerobic, lithoautotrophic and methylotrophic bacterium isolated from a terrestrial mud volcano.</title>
        <authorList>
            <person name="Slobodkina G.B."/>
            <person name="Merkel A.Y."/>
            <person name="Slobodkin A.I."/>
        </authorList>
    </citation>
    <scope>NUCLEOTIDE SEQUENCE [LARGE SCALE GENOMIC DNA]</scope>
    <source>
        <strain evidence="2 3">SM250</strain>
    </source>
</reference>
<accession>A0A5C7ENZ2</accession>
<evidence type="ECO:0000313" key="2">
    <source>
        <dbReference type="EMBL" id="TXF13037.1"/>
    </source>
</evidence>
<comment type="caution">
    <text evidence="2">The sequence shown here is derived from an EMBL/GenBank/DDBJ whole genome shotgun (WGS) entry which is preliminary data.</text>
</comment>
<protein>
    <submittedName>
        <fullName evidence="2">Uncharacterized protein</fullName>
    </submittedName>
</protein>
<name>A0A5C7ENZ2_9PROT</name>